<organism evidence="3 4">
    <name type="scientific">Chitinophaga ginsengisoli</name>
    <dbReference type="NCBI Taxonomy" id="363837"/>
    <lineage>
        <taxon>Bacteria</taxon>
        <taxon>Pseudomonadati</taxon>
        <taxon>Bacteroidota</taxon>
        <taxon>Chitinophagia</taxon>
        <taxon>Chitinophagales</taxon>
        <taxon>Chitinophagaceae</taxon>
        <taxon>Chitinophaga</taxon>
    </lineage>
</organism>
<gene>
    <name evidence="3" type="ORF">CLV42_105314</name>
</gene>
<dbReference type="Pfam" id="PF01408">
    <property type="entry name" value="GFO_IDH_MocA"/>
    <property type="match status" value="1"/>
</dbReference>
<keyword evidence="4" id="KW-1185">Reference proteome</keyword>
<comment type="caution">
    <text evidence="3">The sequence shown here is derived from an EMBL/GenBank/DDBJ whole genome shotgun (WGS) entry which is preliminary data.</text>
</comment>
<dbReference type="InterPro" id="IPR051317">
    <property type="entry name" value="Gfo/Idh/MocA_oxidoreduct"/>
</dbReference>
<dbReference type="Pfam" id="PF22685">
    <property type="entry name" value="Gal80p_C-like"/>
    <property type="match status" value="1"/>
</dbReference>
<dbReference type="RefSeq" id="WP_106602783.1">
    <property type="nucleotide sequence ID" value="NZ_PYGK01000005.1"/>
</dbReference>
<dbReference type="AlphaFoldDB" id="A0A2P8GAG8"/>
<name>A0A2P8GAG8_9BACT</name>
<dbReference type="SUPFAM" id="SSF51735">
    <property type="entry name" value="NAD(P)-binding Rossmann-fold domains"/>
    <property type="match status" value="1"/>
</dbReference>
<protein>
    <submittedName>
        <fullName evidence="3">Putative dehydrogenase</fullName>
    </submittedName>
</protein>
<dbReference type="EMBL" id="PYGK01000005">
    <property type="protein sequence ID" value="PSL30953.1"/>
    <property type="molecule type" value="Genomic_DNA"/>
</dbReference>
<dbReference type="GO" id="GO:0000166">
    <property type="term" value="F:nucleotide binding"/>
    <property type="evidence" value="ECO:0007669"/>
    <property type="project" value="InterPro"/>
</dbReference>
<evidence type="ECO:0000259" key="2">
    <source>
        <dbReference type="Pfam" id="PF22685"/>
    </source>
</evidence>
<dbReference type="Proteomes" id="UP000240978">
    <property type="component" value="Unassembled WGS sequence"/>
</dbReference>
<dbReference type="PANTHER" id="PTHR43708:SF1">
    <property type="entry name" value="GALACTOSE_LACTOSE METABOLISM REGULATORY PROTEIN GAL80"/>
    <property type="match status" value="1"/>
</dbReference>
<proteinExistence type="predicted"/>
<dbReference type="Gene3D" id="3.30.360.10">
    <property type="entry name" value="Dihydrodipicolinate Reductase, domain 2"/>
    <property type="match status" value="1"/>
</dbReference>
<evidence type="ECO:0000259" key="1">
    <source>
        <dbReference type="Pfam" id="PF01408"/>
    </source>
</evidence>
<sequence length="365" mass="39771">MKKKIRVGIIGVNVGSWATIAHIPALKALPDYEITAISNRNHDKAVNVSKLYDIPFIYASNHDLINSPEVDVVVIAVKVAEHRALVTDAINAGKIVFSEWPLGLNLEETKELAELAKNKGIRTAIGLQSRAIPAVQYVKDLIKEGYVGEVLSTTLVGSGLIYTDQMEQKFAYTVDRKSGAGMIHSSFSHAMDFILDTLGEFSELNAVTANRRKTTTIIETGEVLPMTAFDQIAVAGTLKSGAVMSAHYRAGMLKGTNFKWEITGTAGELLITAPGGHPSVFPLTVHGSHGDDDMMKALEVPQKYYALPQGDLSTVAFNQAQYYAWLAKDINEGTRLASTFEDAVIRYEMVNAIEVAGETGVRQHY</sequence>
<evidence type="ECO:0000313" key="4">
    <source>
        <dbReference type="Proteomes" id="UP000240978"/>
    </source>
</evidence>
<dbReference type="OrthoDB" id="9781031at2"/>
<feature type="domain" description="Gal80p-like C-terminal" evidence="2">
    <location>
        <begin position="133"/>
        <end position="272"/>
    </location>
</feature>
<feature type="domain" description="Gfo/Idh/MocA-like oxidoreductase N-terminal" evidence="1">
    <location>
        <begin position="5"/>
        <end position="124"/>
    </location>
</feature>
<evidence type="ECO:0000313" key="3">
    <source>
        <dbReference type="EMBL" id="PSL30953.1"/>
    </source>
</evidence>
<dbReference type="SUPFAM" id="SSF55347">
    <property type="entry name" value="Glyceraldehyde-3-phosphate dehydrogenase-like, C-terminal domain"/>
    <property type="match status" value="1"/>
</dbReference>
<accession>A0A2P8GAG8</accession>
<dbReference type="Gene3D" id="3.40.50.720">
    <property type="entry name" value="NAD(P)-binding Rossmann-like Domain"/>
    <property type="match status" value="1"/>
</dbReference>
<dbReference type="InterPro" id="IPR036291">
    <property type="entry name" value="NAD(P)-bd_dom_sf"/>
</dbReference>
<dbReference type="InterPro" id="IPR055080">
    <property type="entry name" value="Gal80p-like_C"/>
</dbReference>
<reference evidence="3 4" key="1">
    <citation type="submission" date="2018-03" db="EMBL/GenBank/DDBJ databases">
        <title>Genomic Encyclopedia of Archaeal and Bacterial Type Strains, Phase II (KMG-II): from individual species to whole genera.</title>
        <authorList>
            <person name="Goeker M."/>
        </authorList>
    </citation>
    <scope>NUCLEOTIDE SEQUENCE [LARGE SCALE GENOMIC DNA]</scope>
    <source>
        <strain evidence="3 4">DSM 18107</strain>
    </source>
</reference>
<dbReference type="PANTHER" id="PTHR43708">
    <property type="entry name" value="CONSERVED EXPRESSED OXIDOREDUCTASE (EUROFUNG)"/>
    <property type="match status" value="1"/>
</dbReference>
<dbReference type="InterPro" id="IPR000683">
    <property type="entry name" value="Gfo/Idh/MocA-like_OxRdtase_N"/>
</dbReference>